<keyword evidence="1" id="KW-0677">Repeat</keyword>
<name>A0A5C7FZS1_9BACT</name>
<dbReference type="EMBL" id="VOXD01000005">
    <property type="protein sequence ID" value="TXF90818.1"/>
    <property type="molecule type" value="Genomic_DNA"/>
</dbReference>
<gene>
    <name evidence="4" type="ORF">FUA23_05095</name>
</gene>
<feature type="chain" id="PRO_5022718804" evidence="2">
    <location>
        <begin position="21"/>
        <end position="1043"/>
    </location>
</feature>
<dbReference type="Gene3D" id="2.60.40.4070">
    <property type="match status" value="1"/>
</dbReference>
<dbReference type="InterPro" id="IPR052025">
    <property type="entry name" value="Xyloglucanase_GH74"/>
</dbReference>
<dbReference type="Pfam" id="PF15902">
    <property type="entry name" value="Sortilin-Vps10"/>
    <property type="match status" value="1"/>
</dbReference>
<keyword evidence="5" id="KW-1185">Reference proteome</keyword>
<evidence type="ECO:0000256" key="2">
    <source>
        <dbReference type="SAM" id="SignalP"/>
    </source>
</evidence>
<protein>
    <submittedName>
        <fullName evidence="4">Glycosyl hydrolase</fullName>
    </submittedName>
</protein>
<evidence type="ECO:0000259" key="3">
    <source>
        <dbReference type="Pfam" id="PF15902"/>
    </source>
</evidence>
<dbReference type="InterPro" id="IPR031778">
    <property type="entry name" value="Sortilin_N"/>
</dbReference>
<dbReference type="Gene3D" id="2.130.10.10">
    <property type="entry name" value="YVTN repeat-like/Quinoprotein amine dehydrogenase"/>
    <property type="match status" value="3"/>
</dbReference>
<dbReference type="PANTHER" id="PTHR43739:SF5">
    <property type="entry name" value="EXO-ALPHA-SIALIDASE"/>
    <property type="match status" value="1"/>
</dbReference>
<proteinExistence type="predicted"/>
<dbReference type="Proteomes" id="UP000321907">
    <property type="component" value="Unassembled WGS sequence"/>
</dbReference>
<dbReference type="AlphaFoldDB" id="A0A5C7FZS1"/>
<dbReference type="GO" id="GO:0010411">
    <property type="term" value="P:xyloglucan metabolic process"/>
    <property type="evidence" value="ECO:0007669"/>
    <property type="project" value="TreeGrafter"/>
</dbReference>
<evidence type="ECO:0000313" key="5">
    <source>
        <dbReference type="Proteomes" id="UP000321907"/>
    </source>
</evidence>
<accession>A0A5C7FZS1</accession>
<dbReference type="OrthoDB" id="9757809at2"/>
<comment type="caution">
    <text evidence="4">The sequence shown here is derived from an EMBL/GenBank/DDBJ whole genome shotgun (WGS) entry which is preliminary data.</text>
</comment>
<dbReference type="CDD" id="cd15482">
    <property type="entry name" value="Sialidase_non-viral"/>
    <property type="match status" value="1"/>
</dbReference>
<keyword evidence="4" id="KW-0378">Hydrolase</keyword>
<dbReference type="RefSeq" id="WP_147929646.1">
    <property type="nucleotide sequence ID" value="NZ_VOXD01000005.1"/>
</dbReference>
<feature type="domain" description="Sortilin N-terminal" evidence="3">
    <location>
        <begin position="67"/>
        <end position="195"/>
    </location>
</feature>
<organism evidence="4 5">
    <name type="scientific">Neolewinella aurantiaca</name>
    <dbReference type="NCBI Taxonomy" id="2602767"/>
    <lineage>
        <taxon>Bacteria</taxon>
        <taxon>Pseudomonadati</taxon>
        <taxon>Bacteroidota</taxon>
        <taxon>Saprospiria</taxon>
        <taxon>Saprospirales</taxon>
        <taxon>Lewinellaceae</taxon>
        <taxon>Neolewinella</taxon>
    </lineage>
</organism>
<dbReference type="PANTHER" id="PTHR43739">
    <property type="entry name" value="XYLOGLUCANASE (EUROFUNG)"/>
    <property type="match status" value="1"/>
</dbReference>
<dbReference type="GO" id="GO:0016787">
    <property type="term" value="F:hydrolase activity"/>
    <property type="evidence" value="ECO:0007669"/>
    <property type="project" value="UniProtKB-KW"/>
</dbReference>
<keyword evidence="2" id="KW-0732">Signal</keyword>
<feature type="signal peptide" evidence="2">
    <location>
        <begin position="1"/>
        <end position="20"/>
    </location>
</feature>
<evidence type="ECO:0000313" key="4">
    <source>
        <dbReference type="EMBL" id="TXF90818.1"/>
    </source>
</evidence>
<sequence>MHQRFLLLLAGLLLSPFICAQTSDLNTELAPVKARHIGPFRGGRANTANGVIGDPLTYYMGNTGGGVWKTEDAGQYWTNISDGFFGTGTIGAIAVAPTDPNIVYVGTGEHAVRGVMTSSGDGFYKSTDAGRTWNKIGLENSRHISRIRVHPTDPNTLWVGVQGALYGPSEERGVYKSTDGGTTWKRTLFTDNLSGCVEIDLDQNNPLIMYAAMNTYGRKPWKVISGGAGSGLYKSTDGGESWEKAQTGLPKELGKIGLSVCQSNPDKVYAVVESDSEQQLGGLFVTTDGAKNWSRVSDDHRLTQRAWYYTEVFADPANEDMVYVMSAPMLRSKDGGKNWEVMSGPHGDYHDLWINPANPKNMVLADDGGAGITFNRGESWSRQDNMPTVQFYRVSVDNNFPYRLYGGQQDNSSVRIDSRNLNGSSIGPEAMTASAGGESAFLAFDPDDPRLVMGGSYLGTIDLLDTETGASVNVMAAPIQYLALDAKDMKYRYNWNAPIIRSQHDKNVWYHAAQKMLRTSDLGITWEEASPDLTRNEVEKQGKGGGPYTNESVGAESYGTISYVIESPHEAGVIWTGSDDGLVHLTRDNGESWKNVTPAGLKECLINAIEVSPHDAGTAYIATTRYKFDDHQPGLYVTKDYGKTWKNISAGIPDGAFTRVVREDDKVKGLLFAGTETGLYASWNGGAKWEPLQLNLPVTPITDLAVKHDDLIVATAGRGFWIVDDLGLLRQWKNEPYGLHVYQPEPVVLTSSRSELDGNSGDGVSSTRGVNPASGMVLYYHLPEGEDDSELTLEITNAEGKVVRTLSSKPSGFTPWAGGPGNAPTLSASPGLNRFVWDLRTEGRKGVEQVYIEGGYRGHKVSPGTYMLTFRKGDETVGVKGVLEPNPLYNVSPEAYRETDTYLSELTATLNDMHDMVNQLHDAHQQISNILEEQSSLDEKGSVRQQGEALIAKLSAWDDIMVQRKSKAYDDVENYVNGFTADYLFLLNQSESGLPRITNASRARRTELDAAWARYKAEGMALKDEIQNYNKALWAAGVGAVRY</sequence>
<evidence type="ECO:0000256" key="1">
    <source>
        <dbReference type="ARBA" id="ARBA00022737"/>
    </source>
</evidence>
<reference evidence="4 5" key="1">
    <citation type="submission" date="2019-08" db="EMBL/GenBank/DDBJ databases">
        <title>Lewinella sp. strain SSH13 Genome sequencing and assembly.</title>
        <authorList>
            <person name="Kim I."/>
        </authorList>
    </citation>
    <scope>NUCLEOTIDE SEQUENCE [LARGE SCALE GENOMIC DNA]</scope>
    <source>
        <strain evidence="4 5">SSH13</strain>
    </source>
</reference>
<dbReference type="SUPFAM" id="SSF110296">
    <property type="entry name" value="Oligoxyloglucan reducing end-specific cellobiohydrolase"/>
    <property type="match status" value="2"/>
</dbReference>
<dbReference type="InterPro" id="IPR015943">
    <property type="entry name" value="WD40/YVTN_repeat-like_dom_sf"/>
</dbReference>